<sequence length="773" mass="85569">MNVAEDDALEHDAKRRKLRKGTRSCWECKHRKVRCTFASATDATCITCRRRGARCLGQELPEEVGRIEDGAGRISRVEALLENLVKKIDHNVAKDRRQSTSGERRTYDPAVLTPAPSSKTASTVSLHESSLEGHHERVHDTSRYSLSATSHTPGSLSPRAVTPTPSAASKYNKITRGLIASFPTQNDINILFTTRSKTTTKWCHDNNVRVHNGSDWETLQEVAKLGETNGPLAHPTLLAISMLTISSSLMHLPPQQDIPGLSEHHRIIMERMADAAIKLVTTNEELLGTIESLECIVHEGLYHLNGGHIRRGWLAFRRAMMAAQLMCISHPRGPPVKSLEPDTSWDPPSMWSRIVYMDRFLSLMLGLPPGHNDVKLDHNTDLASGPCDDRIESIHAAIAGKILERNRLSPSQSALDLTLEIDTELRMTAESLTPDFWKPPDMTRLEKGPQEAFSETMRIRDQVTHYTLLNQLHLPFLLCPNSGMADSARTSCVYASREILTRFNTFRAVTSMQVCCRLADFIALVAGMTLMLAHIDSHRHKKTDNLLAHQRLGDRATVNQALGNMELHSKRTEDMLAARCAVLLQHLLRIEADASQAQKVSLDNTRRHEGHHDDEPKALFITVPYFGGVRIARDGIKFVGTIRTSAPHPQDLGAEITIGGIGSVHDIDRVEAKDFVQPSTEVPACASDRVNLPPVLPFATQSLPEDMHHGTISESAPVSDAFMADDFMMQQDLYPGVAAGANDWVFQGVDTAFFDSLIMQEGVQLGDGFGASD</sequence>
<evidence type="ECO:0000259" key="6">
    <source>
        <dbReference type="PROSITE" id="PS00463"/>
    </source>
</evidence>
<dbReference type="GO" id="GO:0000981">
    <property type="term" value="F:DNA-binding transcription factor activity, RNA polymerase II-specific"/>
    <property type="evidence" value="ECO:0007669"/>
    <property type="project" value="InterPro"/>
</dbReference>
<keyword evidence="2" id="KW-0805">Transcription regulation</keyword>
<evidence type="ECO:0000256" key="3">
    <source>
        <dbReference type="ARBA" id="ARBA00023163"/>
    </source>
</evidence>
<dbReference type="GO" id="GO:0003677">
    <property type="term" value="F:DNA binding"/>
    <property type="evidence" value="ECO:0007669"/>
    <property type="project" value="InterPro"/>
</dbReference>
<keyword evidence="4" id="KW-0539">Nucleus</keyword>
<reference evidence="7 8" key="1">
    <citation type="submission" date="2023-06" db="EMBL/GenBank/DDBJ databases">
        <title>Black Yeasts Isolated from many extreme environments.</title>
        <authorList>
            <person name="Coleine C."/>
            <person name="Stajich J.E."/>
            <person name="Selbmann L."/>
        </authorList>
    </citation>
    <scope>NUCLEOTIDE SEQUENCE [LARGE SCALE GENOMIC DNA]</scope>
    <source>
        <strain evidence="7 8">CCFEE 5887</strain>
    </source>
</reference>
<feature type="domain" description="Zn(2)-C6 fungal-type" evidence="6">
    <location>
        <begin position="24"/>
        <end position="55"/>
    </location>
</feature>
<keyword evidence="8" id="KW-1185">Reference proteome</keyword>
<dbReference type="InterPro" id="IPR001138">
    <property type="entry name" value="Zn2Cys6_DnaBD"/>
</dbReference>
<dbReference type="EMBL" id="JAXLQG010000003">
    <property type="protein sequence ID" value="KAK5542450.1"/>
    <property type="molecule type" value="Genomic_DNA"/>
</dbReference>
<dbReference type="InterPro" id="IPR007219">
    <property type="entry name" value="XnlR_reg_dom"/>
</dbReference>
<dbReference type="CDD" id="cd00067">
    <property type="entry name" value="GAL4"/>
    <property type="match status" value="1"/>
</dbReference>
<evidence type="ECO:0000256" key="5">
    <source>
        <dbReference type="SAM" id="MobiDB-lite"/>
    </source>
</evidence>
<comment type="caution">
    <text evidence="7">The sequence shown here is derived from an EMBL/GenBank/DDBJ whole genome shotgun (WGS) entry which is preliminary data.</text>
</comment>
<dbReference type="SMART" id="SM00066">
    <property type="entry name" value="GAL4"/>
    <property type="match status" value="1"/>
</dbReference>
<dbReference type="GO" id="GO:0008270">
    <property type="term" value="F:zinc ion binding"/>
    <property type="evidence" value="ECO:0007669"/>
    <property type="project" value="InterPro"/>
</dbReference>
<feature type="compositionally biased region" description="Basic and acidic residues" evidence="5">
    <location>
        <begin position="92"/>
        <end position="107"/>
    </location>
</feature>
<keyword evidence="3" id="KW-0804">Transcription</keyword>
<dbReference type="SMART" id="SM00906">
    <property type="entry name" value="Fungal_trans"/>
    <property type="match status" value="1"/>
</dbReference>
<name>A0AAV9QKG5_9PEZI</name>
<keyword evidence="1" id="KW-0479">Metal-binding</keyword>
<dbReference type="Gene3D" id="4.10.240.10">
    <property type="entry name" value="Zn(2)-C6 fungal-type DNA-binding domain"/>
    <property type="match status" value="1"/>
</dbReference>
<dbReference type="InterPro" id="IPR036864">
    <property type="entry name" value="Zn2-C6_fun-type_DNA-bd_sf"/>
</dbReference>
<dbReference type="SUPFAM" id="SSF57701">
    <property type="entry name" value="Zn2/Cys6 DNA-binding domain"/>
    <property type="match status" value="1"/>
</dbReference>
<dbReference type="PROSITE" id="PS00463">
    <property type="entry name" value="ZN2_CY6_FUNGAL_1"/>
    <property type="match status" value="1"/>
</dbReference>
<dbReference type="Proteomes" id="UP001345827">
    <property type="component" value="Unassembled WGS sequence"/>
</dbReference>
<accession>A0AAV9QKG5</accession>
<proteinExistence type="predicted"/>
<dbReference type="GO" id="GO:0006351">
    <property type="term" value="P:DNA-templated transcription"/>
    <property type="evidence" value="ECO:0007669"/>
    <property type="project" value="InterPro"/>
</dbReference>
<feature type="compositionally biased region" description="Basic and acidic residues" evidence="5">
    <location>
        <begin position="129"/>
        <end position="142"/>
    </location>
</feature>
<feature type="compositionally biased region" description="Polar residues" evidence="5">
    <location>
        <begin position="115"/>
        <end position="128"/>
    </location>
</feature>
<dbReference type="PANTHER" id="PTHR47840">
    <property type="entry name" value="ZN(II)2CYS6 TRANSCRIPTION FACTOR (EUROFUNG)-RELATED"/>
    <property type="match status" value="1"/>
</dbReference>
<protein>
    <recommendedName>
        <fullName evidence="6">Zn(2)-C6 fungal-type domain-containing protein</fullName>
    </recommendedName>
</protein>
<evidence type="ECO:0000313" key="8">
    <source>
        <dbReference type="Proteomes" id="UP001345827"/>
    </source>
</evidence>
<evidence type="ECO:0000256" key="1">
    <source>
        <dbReference type="ARBA" id="ARBA00022723"/>
    </source>
</evidence>
<dbReference type="CDD" id="cd12148">
    <property type="entry name" value="fungal_TF_MHR"/>
    <property type="match status" value="1"/>
</dbReference>
<feature type="region of interest" description="Disordered" evidence="5">
    <location>
        <begin position="92"/>
        <end position="167"/>
    </location>
</feature>
<organism evidence="7 8">
    <name type="scientific">Vermiconidia calcicola</name>
    <dbReference type="NCBI Taxonomy" id="1690605"/>
    <lineage>
        <taxon>Eukaryota</taxon>
        <taxon>Fungi</taxon>
        <taxon>Dikarya</taxon>
        <taxon>Ascomycota</taxon>
        <taxon>Pezizomycotina</taxon>
        <taxon>Dothideomycetes</taxon>
        <taxon>Dothideomycetidae</taxon>
        <taxon>Mycosphaerellales</taxon>
        <taxon>Extremaceae</taxon>
        <taxon>Vermiconidia</taxon>
    </lineage>
</organism>
<evidence type="ECO:0000256" key="4">
    <source>
        <dbReference type="ARBA" id="ARBA00023242"/>
    </source>
</evidence>
<dbReference type="AlphaFoldDB" id="A0AAV9QKG5"/>
<evidence type="ECO:0000256" key="2">
    <source>
        <dbReference type="ARBA" id="ARBA00023015"/>
    </source>
</evidence>
<gene>
    <name evidence="7" type="ORF">LTR25_002335</name>
</gene>
<dbReference type="PANTHER" id="PTHR47840:SF1">
    <property type="entry name" value="ZN(II)2CYS6 TRANSCRIPTION FACTOR (EUROFUNG)"/>
    <property type="match status" value="1"/>
</dbReference>
<feature type="compositionally biased region" description="Polar residues" evidence="5">
    <location>
        <begin position="143"/>
        <end position="155"/>
    </location>
</feature>
<evidence type="ECO:0000313" key="7">
    <source>
        <dbReference type="EMBL" id="KAK5542450.1"/>
    </source>
</evidence>